<dbReference type="AlphaFoldDB" id="K0SSM8"/>
<reference evidence="2 3" key="1">
    <citation type="journal article" date="2012" name="Genome Biol.">
        <title>Genome and low-iron response of an oceanic diatom adapted to chronic iron limitation.</title>
        <authorList>
            <person name="Lommer M."/>
            <person name="Specht M."/>
            <person name="Roy A.S."/>
            <person name="Kraemer L."/>
            <person name="Andreson R."/>
            <person name="Gutowska M.A."/>
            <person name="Wolf J."/>
            <person name="Bergner S.V."/>
            <person name="Schilhabel M.B."/>
            <person name="Klostermeier U.C."/>
            <person name="Beiko R.G."/>
            <person name="Rosenstiel P."/>
            <person name="Hippler M."/>
            <person name="Laroche J."/>
        </authorList>
    </citation>
    <scope>NUCLEOTIDE SEQUENCE [LARGE SCALE GENOMIC DNA]</scope>
    <source>
        <strain evidence="2 3">CCMP1005</strain>
    </source>
</reference>
<organism evidence="2 3">
    <name type="scientific">Thalassiosira oceanica</name>
    <name type="common">Marine diatom</name>
    <dbReference type="NCBI Taxonomy" id="159749"/>
    <lineage>
        <taxon>Eukaryota</taxon>
        <taxon>Sar</taxon>
        <taxon>Stramenopiles</taxon>
        <taxon>Ochrophyta</taxon>
        <taxon>Bacillariophyta</taxon>
        <taxon>Coscinodiscophyceae</taxon>
        <taxon>Thalassiosirophycidae</taxon>
        <taxon>Thalassiosirales</taxon>
        <taxon>Thalassiosiraceae</taxon>
        <taxon>Thalassiosira</taxon>
    </lineage>
</organism>
<evidence type="ECO:0000313" key="2">
    <source>
        <dbReference type="EMBL" id="EJK69323.1"/>
    </source>
</evidence>
<proteinExistence type="predicted"/>
<feature type="region of interest" description="Disordered" evidence="1">
    <location>
        <begin position="72"/>
        <end position="123"/>
    </location>
</feature>
<accession>K0SSM8</accession>
<evidence type="ECO:0000313" key="3">
    <source>
        <dbReference type="Proteomes" id="UP000266841"/>
    </source>
</evidence>
<protein>
    <submittedName>
        <fullName evidence="2">Uncharacterized protein</fullName>
    </submittedName>
</protein>
<evidence type="ECO:0000256" key="1">
    <source>
        <dbReference type="SAM" id="MobiDB-lite"/>
    </source>
</evidence>
<sequence length="261" mass="27583">MIGDAILTSSTVKLVPLAAANSQQFSRDAEGRRHRHIVSCTARAAGLYKPVEDAFRLRLRWSRWTYLGRSLTPAGRGRSRSTPSQALLPARPVTSRPGQLTPPDDPDELPGPRTTLGQPRRGGAGRRCLLVVEGWGGHGSGPCHGVGTTIAPSRTMLGNSRSQASAPPFSTLYDPQIRTPLKRKEERESGLTLQGAEKGGGIVSNHVPGHGDTRASTHVAKGASPPQLSPRTLSLSAPVSSDVPAVNGGREGPRGSRIGRV</sequence>
<comment type="caution">
    <text evidence="2">The sequence shown here is derived from an EMBL/GenBank/DDBJ whole genome shotgun (WGS) entry which is preliminary data.</text>
</comment>
<feature type="compositionally biased region" description="Polar residues" evidence="1">
    <location>
        <begin position="229"/>
        <end position="239"/>
    </location>
</feature>
<name>K0SSM8_THAOC</name>
<dbReference type="EMBL" id="AGNL01010227">
    <property type="protein sequence ID" value="EJK69323.1"/>
    <property type="molecule type" value="Genomic_DNA"/>
</dbReference>
<dbReference type="Proteomes" id="UP000266841">
    <property type="component" value="Unassembled WGS sequence"/>
</dbReference>
<feature type="region of interest" description="Disordered" evidence="1">
    <location>
        <begin position="182"/>
        <end position="261"/>
    </location>
</feature>
<keyword evidence="3" id="KW-1185">Reference proteome</keyword>
<gene>
    <name evidence="2" type="ORF">THAOC_09431</name>
</gene>